<sequence length="114" mass="13304">METPWSPRLREGGSILPRHCRGIRGEEERISRLRSFQAVRRRVVGLAAVVLLAFVTCFAPNNFVLLAHIVGCLFYEKSYYHVYKLTLCLSCLNNCLDPFVYYFVSREFQLRLLE</sequence>
<dbReference type="PANTHER" id="PTHR24232:SF25">
    <property type="entry name" value="P2Y PURINOCEPTOR 8"/>
    <property type="match status" value="1"/>
</dbReference>
<dbReference type="PROSITE" id="PS50262">
    <property type="entry name" value="G_PROTEIN_RECEP_F1_2"/>
    <property type="match status" value="1"/>
</dbReference>
<dbReference type="Proteomes" id="UP001266305">
    <property type="component" value="Unassembled WGS sequence"/>
</dbReference>
<keyword evidence="2 9" id="KW-0812">Transmembrane</keyword>
<evidence type="ECO:0000256" key="2">
    <source>
        <dbReference type="ARBA" id="ARBA00022692"/>
    </source>
</evidence>
<dbReference type="PRINTS" id="PR00237">
    <property type="entry name" value="GPCRRHODOPSN"/>
</dbReference>
<gene>
    <name evidence="11" type="primary">P2RY8_2</name>
    <name evidence="11" type="ORF">P7K49_037954</name>
</gene>
<evidence type="ECO:0000256" key="4">
    <source>
        <dbReference type="ARBA" id="ARBA00023040"/>
    </source>
</evidence>
<keyword evidence="7" id="KW-0325">Glycoprotein</keyword>
<evidence type="ECO:0000256" key="1">
    <source>
        <dbReference type="ARBA" id="ARBA00004141"/>
    </source>
</evidence>
<keyword evidence="3 9" id="KW-1133">Transmembrane helix</keyword>
<keyword evidence="4" id="KW-0297">G-protein coupled receptor</keyword>
<evidence type="ECO:0000256" key="9">
    <source>
        <dbReference type="SAM" id="Phobius"/>
    </source>
</evidence>
<dbReference type="EMBL" id="JASSZA010000023">
    <property type="protein sequence ID" value="KAK2082718.1"/>
    <property type="molecule type" value="Genomic_DNA"/>
</dbReference>
<organism evidence="11 12">
    <name type="scientific">Saguinus oedipus</name>
    <name type="common">Cotton-top tamarin</name>
    <name type="synonym">Oedipomidas oedipus</name>
    <dbReference type="NCBI Taxonomy" id="9490"/>
    <lineage>
        <taxon>Eukaryota</taxon>
        <taxon>Metazoa</taxon>
        <taxon>Chordata</taxon>
        <taxon>Craniata</taxon>
        <taxon>Vertebrata</taxon>
        <taxon>Euteleostomi</taxon>
        <taxon>Mammalia</taxon>
        <taxon>Eutheria</taxon>
        <taxon>Euarchontoglires</taxon>
        <taxon>Primates</taxon>
        <taxon>Haplorrhini</taxon>
        <taxon>Platyrrhini</taxon>
        <taxon>Cebidae</taxon>
        <taxon>Callitrichinae</taxon>
        <taxon>Saguinus</taxon>
    </lineage>
</organism>
<comment type="subcellular location">
    <subcellularLocation>
        <location evidence="1">Membrane</location>
        <topology evidence="1">Multi-pass membrane protein</topology>
    </subcellularLocation>
</comment>
<keyword evidence="12" id="KW-1185">Reference proteome</keyword>
<keyword evidence="5 9" id="KW-0472">Membrane</keyword>
<evidence type="ECO:0000256" key="6">
    <source>
        <dbReference type="ARBA" id="ARBA00023170"/>
    </source>
</evidence>
<name>A0ABQ9TE42_SAGOE</name>
<evidence type="ECO:0000256" key="3">
    <source>
        <dbReference type="ARBA" id="ARBA00022989"/>
    </source>
</evidence>
<evidence type="ECO:0000256" key="8">
    <source>
        <dbReference type="ARBA" id="ARBA00023224"/>
    </source>
</evidence>
<evidence type="ECO:0000313" key="11">
    <source>
        <dbReference type="EMBL" id="KAK2082718.1"/>
    </source>
</evidence>
<keyword evidence="6" id="KW-0675">Receptor</keyword>
<evidence type="ECO:0000259" key="10">
    <source>
        <dbReference type="PROSITE" id="PS50262"/>
    </source>
</evidence>
<dbReference type="SUPFAM" id="SSF81321">
    <property type="entry name" value="Family A G protein-coupled receptor-like"/>
    <property type="match status" value="1"/>
</dbReference>
<comment type="caution">
    <text evidence="11">The sequence shown here is derived from an EMBL/GenBank/DDBJ whole genome shotgun (WGS) entry which is preliminary data.</text>
</comment>
<feature type="transmembrane region" description="Helical" evidence="9">
    <location>
        <begin position="43"/>
        <end position="70"/>
    </location>
</feature>
<feature type="domain" description="G-protein coupled receptors family 1 profile" evidence="10">
    <location>
        <begin position="1"/>
        <end position="101"/>
    </location>
</feature>
<dbReference type="InterPro" id="IPR017452">
    <property type="entry name" value="GPCR_Rhodpsn_7TM"/>
</dbReference>
<dbReference type="PANTHER" id="PTHR24232">
    <property type="entry name" value="G-PROTEIN COUPLED RECEPTOR"/>
    <property type="match status" value="1"/>
</dbReference>
<accession>A0ABQ9TE42</accession>
<protein>
    <submittedName>
        <fullName evidence="11">P2Y purinoceptor 8</fullName>
    </submittedName>
</protein>
<evidence type="ECO:0000256" key="7">
    <source>
        <dbReference type="ARBA" id="ARBA00023180"/>
    </source>
</evidence>
<dbReference type="Pfam" id="PF00001">
    <property type="entry name" value="7tm_1"/>
    <property type="match status" value="1"/>
</dbReference>
<evidence type="ECO:0000313" key="12">
    <source>
        <dbReference type="Proteomes" id="UP001266305"/>
    </source>
</evidence>
<dbReference type="Gene3D" id="1.20.1070.10">
    <property type="entry name" value="Rhodopsin 7-helix transmembrane proteins"/>
    <property type="match status" value="1"/>
</dbReference>
<evidence type="ECO:0000256" key="5">
    <source>
        <dbReference type="ARBA" id="ARBA00023136"/>
    </source>
</evidence>
<reference evidence="11 12" key="1">
    <citation type="submission" date="2023-05" db="EMBL/GenBank/DDBJ databases">
        <title>B98-5 Cell Line De Novo Hybrid Assembly: An Optical Mapping Approach.</title>
        <authorList>
            <person name="Kananen K."/>
            <person name="Auerbach J.A."/>
            <person name="Kautto E."/>
            <person name="Blachly J.S."/>
        </authorList>
    </citation>
    <scope>NUCLEOTIDE SEQUENCE [LARGE SCALE GENOMIC DNA]</scope>
    <source>
        <strain evidence="11">B95-8</strain>
        <tissue evidence="11">Cell line</tissue>
    </source>
</reference>
<keyword evidence="8" id="KW-0807">Transducer</keyword>
<proteinExistence type="predicted"/>
<dbReference type="InterPro" id="IPR000276">
    <property type="entry name" value="GPCR_Rhodpsn"/>
</dbReference>